<protein>
    <submittedName>
        <fullName evidence="5">Transcriptional regulator, XRE family</fullName>
    </submittedName>
</protein>
<proteinExistence type="predicted"/>
<evidence type="ECO:0000256" key="2">
    <source>
        <dbReference type="ARBA" id="ARBA00023125"/>
    </source>
</evidence>
<reference evidence="5 6" key="2">
    <citation type="journal article" date="2012" name="Stand. Genomic Sci.">
        <title>Complete genome sequence of Thauera aminoaromatica strain MZ1T.</title>
        <authorList>
            <person name="Jiang K."/>
            <person name="Sanseverino J."/>
            <person name="Chauhan A."/>
            <person name="Lucas S."/>
            <person name="Copeland A."/>
            <person name="Lapidus A."/>
            <person name="Del Rio T.G."/>
            <person name="Dalin E."/>
            <person name="Tice H."/>
            <person name="Bruce D."/>
            <person name="Goodwin L."/>
            <person name="Pitluck S."/>
            <person name="Sims D."/>
            <person name="Brettin T."/>
            <person name="Detter J.C."/>
            <person name="Han C."/>
            <person name="Chang Y.J."/>
            <person name="Larimer F."/>
            <person name="Land M."/>
            <person name="Hauser L."/>
            <person name="Kyrpides N.C."/>
            <person name="Mikhailova N."/>
            <person name="Moser S."/>
            <person name="Jegier P."/>
            <person name="Close D."/>
            <person name="Debruyn J.M."/>
            <person name="Wang Y."/>
            <person name="Layton A.C."/>
            <person name="Allen M.S."/>
            <person name="Sayler G.S."/>
        </authorList>
    </citation>
    <scope>NUCLEOTIDE SEQUENCE [LARGE SCALE GENOMIC DNA]</scope>
    <source>
        <strain evidence="5 6">MZ1T</strain>
    </source>
</reference>
<evidence type="ECO:0000313" key="6">
    <source>
        <dbReference type="Proteomes" id="UP000002186"/>
    </source>
</evidence>
<dbReference type="GO" id="GO:0003700">
    <property type="term" value="F:DNA-binding transcription factor activity"/>
    <property type="evidence" value="ECO:0007669"/>
    <property type="project" value="TreeGrafter"/>
</dbReference>
<dbReference type="CDD" id="cd00093">
    <property type="entry name" value="HTH_XRE"/>
    <property type="match status" value="1"/>
</dbReference>
<dbReference type="GO" id="GO:0005829">
    <property type="term" value="C:cytosol"/>
    <property type="evidence" value="ECO:0007669"/>
    <property type="project" value="TreeGrafter"/>
</dbReference>
<evidence type="ECO:0000256" key="3">
    <source>
        <dbReference type="ARBA" id="ARBA00023163"/>
    </source>
</evidence>
<gene>
    <name evidence="5" type="ordered locus">Tmz1t_0340</name>
</gene>
<reference evidence="6" key="1">
    <citation type="submission" date="2009-05" db="EMBL/GenBank/DDBJ databases">
        <title>Complete sequence of chromosome of Thauera sp. MZ1T.</title>
        <authorList>
            <consortium name="US DOE Joint Genome Institute"/>
            <person name="Lucas S."/>
            <person name="Copeland A."/>
            <person name="Lapidus A."/>
            <person name="Glavina del Rio T."/>
            <person name="Dalin E."/>
            <person name="Tice H."/>
            <person name="Bruce D."/>
            <person name="Goodwin L."/>
            <person name="Pitluck S."/>
            <person name="Sims D."/>
            <person name="Brettin T."/>
            <person name="Detter J.C."/>
            <person name="Han C."/>
            <person name="Larimer F."/>
            <person name="Land M."/>
            <person name="Hauser L."/>
            <person name="Kyrpides N."/>
            <person name="Mikhailova N."/>
            <person name="Sayler G.S."/>
        </authorList>
    </citation>
    <scope>NUCLEOTIDE SEQUENCE [LARGE SCALE GENOMIC DNA]</scope>
    <source>
        <strain evidence="6">MZ1T</strain>
    </source>
</reference>
<keyword evidence="2" id="KW-0238">DNA-binding</keyword>
<dbReference type="HOGENOM" id="CLU_066192_29_1_4"/>
<keyword evidence="1" id="KW-0805">Transcription regulation</keyword>
<name>C4ZMT2_THASP</name>
<dbReference type="SMART" id="SM00530">
    <property type="entry name" value="HTH_XRE"/>
    <property type="match status" value="1"/>
</dbReference>
<keyword evidence="6" id="KW-1185">Reference proteome</keyword>
<dbReference type="KEGG" id="tmz:Tmz1t_0340"/>
<evidence type="ECO:0000313" key="5">
    <source>
        <dbReference type="EMBL" id="ACK53126.1"/>
    </source>
</evidence>
<evidence type="ECO:0000259" key="4">
    <source>
        <dbReference type="PROSITE" id="PS50943"/>
    </source>
</evidence>
<dbReference type="STRING" id="85643.Tmz1t_0340"/>
<organism evidence="5 6">
    <name type="scientific">Thauera aminoaromatica</name>
    <dbReference type="NCBI Taxonomy" id="164330"/>
    <lineage>
        <taxon>Bacteria</taxon>
        <taxon>Pseudomonadati</taxon>
        <taxon>Pseudomonadota</taxon>
        <taxon>Betaproteobacteria</taxon>
        <taxon>Rhodocyclales</taxon>
        <taxon>Zoogloeaceae</taxon>
        <taxon>Thauera</taxon>
    </lineage>
</organism>
<accession>C4ZMT2</accession>
<dbReference type="InterPro" id="IPR001387">
    <property type="entry name" value="Cro/C1-type_HTH"/>
</dbReference>
<dbReference type="PANTHER" id="PTHR46797:SF23">
    <property type="entry name" value="HTH-TYPE TRANSCRIPTIONAL REGULATOR SUTR"/>
    <property type="match status" value="1"/>
</dbReference>
<sequence length="93" mass="10185">MPAMDQDKAAPYCLALRRALAANVRRLRSARGWSQEVLAFESGLHRTFVAHVERAARNISLDNIARLAVALEVTAPDLLQVPPRDAEIVNPAA</sequence>
<dbReference type="PANTHER" id="PTHR46797">
    <property type="entry name" value="HTH-TYPE TRANSCRIPTIONAL REGULATOR"/>
    <property type="match status" value="1"/>
</dbReference>
<dbReference type="EMBL" id="CP001281">
    <property type="protein sequence ID" value="ACK53126.1"/>
    <property type="molecule type" value="Genomic_DNA"/>
</dbReference>
<dbReference type="Proteomes" id="UP000002186">
    <property type="component" value="Chromosome"/>
</dbReference>
<dbReference type="InterPro" id="IPR050807">
    <property type="entry name" value="TransReg_Diox_bact_type"/>
</dbReference>
<dbReference type="Pfam" id="PF01381">
    <property type="entry name" value="HTH_3"/>
    <property type="match status" value="1"/>
</dbReference>
<dbReference type="GO" id="GO:0003677">
    <property type="term" value="F:DNA binding"/>
    <property type="evidence" value="ECO:0007669"/>
    <property type="project" value="UniProtKB-KW"/>
</dbReference>
<dbReference type="Gene3D" id="1.10.260.40">
    <property type="entry name" value="lambda repressor-like DNA-binding domains"/>
    <property type="match status" value="1"/>
</dbReference>
<dbReference type="AlphaFoldDB" id="C4ZMT2"/>
<feature type="domain" description="HTH cro/C1-type" evidence="4">
    <location>
        <begin position="24"/>
        <end position="78"/>
    </location>
</feature>
<dbReference type="eggNOG" id="COG1396">
    <property type="taxonomic scope" value="Bacteria"/>
</dbReference>
<dbReference type="InterPro" id="IPR010982">
    <property type="entry name" value="Lambda_DNA-bd_dom_sf"/>
</dbReference>
<evidence type="ECO:0000256" key="1">
    <source>
        <dbReference type="ARBA" id="ARBA00023015"/>
    </source>
</evidence>
<keyword evidence="3" id="KW-0804">Transcription</keyword>
<dbReference type="PROSITE" id="PS50943">
    <property type="entry name" value="HTH_CROC1"/>
    <property type="match status" value="1"/>
</dbReference>
<dbReference type="SUPFAM" id="SSF47413">
    <property type="entry name" value="lambda repressor-like DNA-binding domains"/>
    <property type="match status" value="1"/>
</dbReference>